<keyword evidence="1" id="KW-0812">Transmembrane</keyword>
<dbReference type="PROSITE" id="PS51186">
    <property type="entry name" value="GNAT"/>
    <property type="match status" value="1"/>
</dbReference>
<feature type="transmembrane region" description="Helical" evidence="1">
    <location>
        <begin position="7"/>
        <end position="29"/>
    </location>
</feature>
<name>A0A644YS79_9ZZZZ</name>
<accession>A0A644YS79</accession>
<evidence type="ECO:0000313" key="3">
    <source>
        <dbReference type="EMBL" id="MPM30838.1"/>
    </source>
</evidence>
<organism evidence="3">
    <name type="scientific">bioreactor metagenome</name>
    <dbReference type="NCBI Taxonomy" id="1076179"/>
    <lineage>
        <taxon>unclassified sequences</taxon>
        <taxon>metagenomes</taxon>
        <taxon>ecological metagenomes</taxon>
    </lineage>
</organism>
<dbReference type="AlphaFoldDB" id="A0A644YS79"/>
<proteinExistence type="predicted"/>
<protein>
    <recommendedName>
        <fullName evidence="2">N-acetyltransferase domain-containing protein</fullName>
    </recommendedName>
</protein>
<dbReference type="SUPFAM" id="SSF55729">
    <property type="entry name" value="Acyl-CoA N-acyltransferases (Nat)"/>
    <property type="match status" value="1"/>
</dbReference>
<comment type="caution">
    <text evidence="3">The sequence shown here is derived from an EMBL/GenBank/DDBJ whole genome shotgun (WGS) entry which is preliminary data.</text>
</comment>
<feature type="domain" description="N-acetyltransferase" evidence="2">
    <location>
        <begin position="84"/>
        <end position="216"/>
    </location>
</feature>
<dbReference type="InterPro" id="IPR000182">
    <property type="entry name" value="GNAT_dom"/>
</dbReference>
<dbReference type="InterPro" id="IPR016181">
    <property type="entry name" value="Acyl_CoA_acyltransferase"/>
</dbReference>
<keyword evidence="1" id="KW-0472">Membrane</keyword>
<reference evidence="3" key="1">
    <citation type="submission" date="2019-08" db="EMBL/GenBank/DDBJ databases">
        <authorList>
            <person name="Kucharzyk K."/>
            <person name="Murdoch R.W."/>
            <person name="Higgins S."/>
            <person name="Loffler F."/>
        </authorList>
    </citation>
    <scope>NUCLEOTIDE SEQUENCE</scope>
</reference>
<evidence type="ECO:0000259" key="2">
    <source>
        <dbReference type="PROSITE" id="PS51186"/>
    </source>
</evidence>
<keyword evidence="1" id="KW-1133">Transmembrane helix</keyword>
<evidence type="ECO:0000256" key="1">
    <source>
        <dbReference type="SAM" id="Phobius"/>
    </source>
</evidence>
<gene>
    <name evidence="3" type="ORF">SDC9_77388</name>
</gene>
<dbReference type="GO" id="GO:0016747">
    <property type="term" value="F:acyltransferase activity, transferring groups other than amino-acyl groups"/>
    <property type="evidence" value="ECO:0007669"/>
    <property type="project" value="InterPro"/>
</dbReference>
<feature type="transmembrane region" description="Helical" evidence="1">
    <location>
        <begin position="41"/>
        <end position="70"/>
    </location>
</feature>
<dbReference type="EMBL" id="VSSQ01005904">
    <property type="protein sequence ID" value="MPM30838.1"/>
    <property type="molecule type" value="Genomic_DNA"/>
</dbReference>
<sequence>MFLNISLLEWIGYLSSVLVAVSLTMSSIVKLRWFNLVGAGIFSFYGFAIGSLPVGLLNLFIVLANIYYLIKIYNRKETFKLIPVTLKEAYLQYFLDFNNKEINTFFPDFKQSFTADKDQTEDTITLLLLRDAQVAGVFSGIKKSEDLYVYLDYVSAPYRDLKPGEYIYKKKVNVLKDLGVKRLICEIEHPQHKEYLRKMGFVEDKSGDKSRFVKEV</sequence>